<evidence type="ECO:0000256" key="2">
    <source>
        <dbReference type="ARBA" id="ARBA00004651"/>
    </source>
</evidence>
<evidence type="ECO:0000256" key="18">
    <source>
        <dbReference type="ARBA" id="ARBA00049504"/>
    </source>
</evidence>
<keyword evidence="13 19" id="KW-0472">Membrane</keyword>
<dbReference type="Pfam" id="PF02654">
    <property type="entry name" value="CobS"/>
    <property type="match status" value="1"/>
</dbReference>
<sequence>MSGSRDCLVPRRLSIWPLPAPARDSPVTEPASPPSPLVSPQDFGAAAVLLTRLPFPVDHGAVGARLAASAWAWPVVGAALGAVAGTALVLARMAGLPDGVAAALALALMALATGALHEDGLADCADGVWGGRDRAHRLEIMKDSRIGSYGALALLLVVLARWSALAALPGWTPVAALALCAAVSRAAMAAAMRMPNARGSGLSAGVGRPPLRAVLLGAALCLAGGAVGLGGAGVLACALAGAGGLGVCLLARARLGGQTGDVLGATQQISEMAALAGVAACLG</sequence>
<dbReference type="InterPro" id="IPR003805">
    <property type="entry name" value="CobS"/>
</dbReference>
<organism evidence="20 21">
    <name type="scientific">Paroceanicella profunda</name>
    <dbReference type="NCBI Taxonomy" id="2579971"/>
    <lineage>
        <taxon>Bacteria</taxon>
        <taxon>Pseudomonadati</taxon>
        <taxon>Pseudomonadota</taxon>
        <taxon>Alphaproteobacteria</taxon>
        <taxon>Rhodobacterales</taxon>
        <taxon>Paracoccaceae</taxon>
        <taxon>Paroceanicella</taxon>
    </lineage>
</organism>
<dbReference type="EC" id="2.7.8.26" evidence="5 19"/>
<evidence type="ECO:0000256" key="6">
    <source>
        <dbReference type="ARBA" id="ARBA00015850"/>
    </source>
</evidence>
<evidence type="ECO:0000313" key="21">
    <source>
        <dbReference type="Proteomes" id="UP000305888"/>
    </source>
</evidence>
<evidence type="ECO:0000313" key="20">
    <source>
        <dbReference type="EMBL" id="QDL90714.1"/>
    </source>
</evidence>
<keyword evidence="9 19" id="KW-0808">Transferase</keyword>
<comment type="pathway">
    <text evidence="3 19">Cofactor biosynthesis; adenosylcobalamin biosynthesis; adenosylcobalamin from cob(II)yrinate a,c-diamide: step 7/7.</text>
</comment>
<protein>
    <recommendedName>
        <fullName evidence="6 19">Adenosylcobinamide-GDP ribazoletransferase</fullName>
        <ecNumber evidence="5 19">2.7.8.26</ecNumber>
    </recommendedName>
    <alternativeName>
        <fullName evidence="16 19">Cobalamin synthase</fullName>
    </alternativeName>
    <alternativeName>
        <fullName evidence="15 19">Cobalamin-5'-phosphate synthase</fullName>
    </alternativeName>
</protein>
<evidence type="ECO:0000256" key="19">
    <source>
        <dbReference type="HAMAP-Rule" id="MF_00719"/>
    </source>
</evidence>
<evidence type="ECO:0000256" key="7">
    <source>
        <dbReference type="ARBA" id="ARBA00022475"/>
    </source>
</evidence>
<evidence type="ECO:0000256" key="5">
    <source>
        <dbReference type="ARBA" id="ARBA00013200"/>
    </source>
</evidence>
<feature type="transmembrane region" description="Helical" evidence="19">
    <location>
        <begin position="146"/>
        <end position="164"/>
    </location>
</feature>
<comment type="catalytic activity">
    <reaction evidence="17 19">
        <text>alpha-ribazole + adenosylcob(III)inamide-GDP = adenosylcob(III)alamin + GMP + H(+)</text>
        <dbReference type="Rhea" id="RHEA:16049"/>
        <dbReference type="ChEBI" id="CHEBI:10329"/>
        <dbReference type="ChEBI" id="CHEBI:15378"/>
        <dbReference type="ChEBI" id="CHEBI:18408"/>
        <dbReference type="ChEBI" id="CHEBI:58115"/>
        <dbReference type="ChEBI" id="CHEBI:60487"/>
        <dbReference type="EC" id="2.7.8.26"/>
    </reaction>
</comment>
<dbReference type="GO" id="GO:0009236">
    <property type="term" value="P:cobalamin biosynthetic process"/>
    <property type="evidence" value="ECO:0007669"/>
    <property type="project" value="UniProtKB-UniRule"/>
</dbReference>
<keyword evidence="11 19" id="KW-0460">Magnesium</keyword>
<evidence type="ECO:0000256" key="1">
    <source>
        <dbReference type="ARBA" id="ARBA00001946"/>
    </source>
</evidence>
<evidence type="ECO:0000256" key="10">
    <source>
        <dbReference type="ARBA" id="ARBA00022692"/>
    </source>
</evidence>
<dbReference type="OrthoDB" id="9794626at2"/>
<feature type="transmembrane region" description="Helical" evidence="19">
    <location>
        <begin position="71"/>
        <end position="91"/>
    </location>
</feature>
<evidence type="ECO:0000256" key="3">
    <source>
        <dbReference type="ARBA" id="ARBA00004663"/>
    </source>
</evidence>
<evidence type="ECO:0000256" key="14">
    <source>
        <dbReference type="ARBA" id="ARBA00025228"/>
    </source>
</evidence>
<dbReference type="NCBIfam" id="TIGR00317">
    <property type="entry name" value="cobS"/>
    <property type="match status" value="1"/>
</dbReference>
<comment type="subcellular location">
    <subcellularLocation>
        <location evidence="2 19">Cell membrane</location>
        <topology evidence="2 19">Multi-pass membrane protein</topology>
    </subcellularLocation>
</comment>
<comment type="catalytic activity">
    <reaction evidence="18 19">
        <text>alpha-ribazole 5'-phosphate + adenosylcob(III)inamide-GDP = adenosylcob(III)alamin 5'-phosphate + GMP + H(+)</text>
        <dbReference type="Rhea" id="RHEA:23560"/>
        <dbReference type="ChEBI" id="CHEBI:15378"/>
        <dbReference type="ChEBI" id="CHEBI:57918"/>
        <dbReference type="ChEBI" id="CHEBI:58115"/>
        <dbReference type="ChEBI" id="CHEBI:60487"/>
        <dbReference type="ChEBI" id="CHEBI:60493"/>
        <dbReference type="EC" id="2.7.8.26"/>
    </reaction>
</comment>
<reference evidence="20 21" key="1">
    <citation type="submission" date="2019-06" db="EMBL/GenBank/DDBJ databases">
        <title>Genome sequence of Rhodobacteraceae bacterium D4M1.</title>
        <authorList>
            <person name="Cao J."/>
        </authorList>
    </citation>
    <scope>NUCLEOTIDE SEQUENCE [LARGE SCALE GENOMIC DNA]</scope>
    <source>
        <strain evidence="20 21">D4M1</strain>
    </source>
</reference>
<dbReference type="EMBL" id="CP040818">
    <property type="protein sequence ID" value="QDL90714.1"/>
    <property type="molecule type" value="Genomic_DNA"/>
</dbReference>
<dbReference type="HAMAP" id="MF_00719">
    <property type="entry name" value="CobS"/>
    <property type="match status" value="1"/>
</dbReference>
<dbReference type="GO" id="GO:0005886">
    <property type="term" value="C:plasma membrane"/>
    <property type="evidence" value="ECO:0007669"/>
    <property type="project" value="UniProtKB-SubCell"/>
</dbReference>
<evidence type="ECO:0000256" key="15">
    <source>
        <dbReference type="ARBA" id="ARBA00032605"/>
    </source>
</evidence>
<keyword evidence="10 19" id="KW-0812">Transmembrane</keyword>
<evidence type="ECO:0000256" key="17">
    <source>
        <dbReference type="ARBA" id="ARBA00048623"/>
    </source>
</evidence>
<name>A0A5B8FTT3_9RHOB</name>
<keyword evidence="7 19" id="KW-1003">Cell membrane</keyword>
<dbReference type="UniPathway" id="UPA00148">
    <property type="reaction ID" value="UER00238"/>
</dbReference>
<proteinExistence type="inferred from homology"/>
<evidence type="ECO:0000256" key="8">
    <source>
        <dbReference type="ARBA" id="ARBA00022573"/>
    </source>
</evidence>
<dbReference type="AlphaFoldDB" id="A0A5B8FTT3"/>
<dbReference type="PANTHER" id="PTHR34148:SF1">
    <property type="entry name" value="ADENOSYLCOBINAMIDE-GDP RIBAZOLETRANSFERASE"/>
    <property type="match status" value="1"/>
</dbReference>
<dbReference type="PANTHER" id="PTHR34148">
    <property type="entry name" value="ADENOSYLCOBINAMIDE-GDP RIBAZOLETRANSFERASE"/>
    <property type="match status" value="1"/>
</dbReference>
<evidence type="ECO:0000256" key="16">
    <source>
        <dbReference type="ARBA" id="ARBA00032853"/>
    </source>
</evidence>
<dbReference type="GO" id="GO:0008818">
    <property type="term" value="F:cobalamin 5'-phosphate synthase activity"/>
    <property type="evidence" value="ECO:0007669"/>
    <property type="project" value="UniProtKB-UniRule"/>
</dbReference>
<comment type="cofactor">
    <cofactor evidence="1 19">
        <name>Mg(2+)</name>
        <dbReference type="ChEBI" id="CHEBI:18420"/>
    </cofactor>
</comment>
<keyword evidence="12 19" id="KW-1133">Transmembrane helix</keyword>
<accession>A0A5B8FTT3</accession>
<evidence type="ECO:0000256" key="13">
    <source>
        <dbReference type="ARBA" id="ARBA00023136"/>
    </source>
</evidence>
<evidence type="ECO:0000256" key="9">
    <source>
        <dbReference type="ARBA" id="ARBA00022679"/>
    </source>
</evidence>
<keyword evidence="8 19" id="KW-0169">Cobalamin biosynthesis</keyword>
<comment type="similarity">
    <text evidence="4 19">Belongs to the CobS family.</text>
</comment>
<feature type="transmembrane region" description="Helical" evidence="19">
    <location>
        <begin position="209"/>
        <end position="227"/>
    </location>
</feature>
<evidence type="ECO:0000256" key="4">
    <source>
        <dbReference type="ARBA" id="ARBA00010561"/>
    </source>
</evidence>
<evidence type="ECO:0000256" key="11">
    <source>
        <dbReference type="ARBA" id="ARBA00022842"/>
    </source>
</evidence>
<evidence type="ECO:0000256" key="12">
    <source>
        <dbReference type="ARBA" id="ARBA00022989"/>
    </source>
</evidence>
<gene>
    <name evidence="19 20" type="primary">cobS</name>
    <name evidence="20" type="ORF">FDP22_02270</name>
</gene>
<dbReference type="KEGG" id="ppru:FDP22_02270"/>
<dbReference type="Proteomes" id="UP000305888">
    <property type="component" value="Chromosome"/>
</dbReference>
<feature type="transmembrane region" description="Helical" evidence="19">
    <location>
        <begin position="170"/>
        <end position="188"/>
    </location>
</feature>
<dbReference type="GO" id="GO:0051073">
    <property type="term" value="F:adenosylcobinamide-GDP ribazoletransferase activity"/>
    <property type="evidence" value="ECO:0007669"/>
    <property type="project" value="UniProtKB-UniRule"/>
</dbReference>
<comment type="function">
    <text evidence="14 19">Joins adenosylcobinamide-GDP and alpha-ribazole to generate adenosylcobalamin (Ado-cobalamin). Also synthesizes adenosylcobalamin 5'-phosphate from adenosylcobinamide-GDP and alpha-ribazole 5'-phosphate.</text>
</comment>
<keyword evidence="21" id="KW-1185">Reference proteome</keyword>